<dbReference type="CDD" id="cd19532">
    <property type="entry name" value="C_PKS-NRPS"/>
    <property type="match status" value="1"/>
</dbReference>
<dbReference type="InterPro" id="IPR010071">
    <property type="entry name" value="AA_adenyl_dom"/>
</dbReference>
<dbReference type="PROSITE" id="PS00455">
    <property type="entry name" value="AMP_BINDING"/>
    <property type="match status" value="1"/>
</dbReference>
<dbReference type="GO" id="GO:0016740">
    <property type="term" value="F:transferase activity"/>
    <property type="evidence" value="ECO:0007669"/>
    <property type="project" value="UniProtKB-KW"/>
</dbReference>
<dbReference type="GO" id="GO:0043041">
    <property type="term" value="P:amino acid activation for nonribosomal peptide biosynthetic process"/>
    <property type="evidence" value="ECO:0007669"/>
    <property type="project" value="TreeGrafter"/>
</dbReference>
<dbReference type="SMART" id="SM00822">
    <property type="entry name" value="PKS_KR"/>
    <property type="match status" value="1"/>
</dbReference>
<reference evidence="9 10" key="1">
    <citation type="submission" date="2019-04" db="EMBL/GenBank/DDBJ databases">
        <title>Aspergillus burnettii sp. nov., novel species from soil in southeast Queensland.</title>
        <authorList>
            <person name="Gilchrist C.L.M."/>
            <person name="Pitt J.I."/>
            <person name="Lange L."/>
            <person name="Lacey H.J."/>
            <person name="Vuong D."/>
            <person name="Midgley D.J."/>
            <person name="Greenfield P."/>
            <person name="Bradbury M."/>
            <person name="Lacey E."/>
            <person name="Busk P.K."/>
            <person name="Pilgaard B."/>
            <person name="Chooi Y.H."/>
            <person name="Piggott A.M."/>
        </authorList>
    </citation>
    <scope>NUCLEOTIDE SEQUENCE [LARGE SCALE GENOMIC DNA]</scope>
    <source>
        <strain evidence="9 10">FRR 5400</strain>
    </source>
</reference>
<dbReference type="SUPFAM" id="SSF52777">
    <property type="entry name" value="CoA-dependent acyltransferases"/>
    <property type="match status" value="2"/>
</dbReference>
<dbReference type="InterPro" id="IPR006162">
    <property type="entry name" value="Ppantetheine_attach_site"/>
</dbReference>
<organism evidence="9 10">
    <name type="scientific">Petromyces alliaceus</name>
    <name type="common">Aspergillus alliaceus</name>
    <dbReference type="NCBI Taxonomy" id="209559"/>
    <lineage>
        <taxon>Eukaryota</taxon>
        <taxon>Fungi</taxon>
        <taxon>Dikarya</taxon>
        <taxon>Ascomycota</taxon>
        <taxon>Pezizomycotina</taxon>
        <taxon>Eurotiomycetes</taxon>
        <taxon>Eurotiomycetidae</taxon>
        <taxon>Eurotiales</taxon>
        <taxon>Aspergillaceae</taxon>
        <taxon>Aspergillus</taxon>
        <taxon>Aspergillus subgen. Circumdati</taxon>
    </lineage>
</organism>
<dbReference type="InterPro" id="IPR001242">
    <property type="entry name" value="Condensation_dom"/>
</dbReference>
<dbReference type="PANTHER" id="PTHR45527">
    <property type="entry name" value="NONRIBOSOMAL PEPTIDE SYNTHETASE"/>
    <property type="match status" value="1"/>
</dbReference>
<dbReference type="Gene3D" id="3.40.50.150">
    <property type="entry name" value="Vaccinia Virus protein VP39"/>
    <property type="match status" value="1"/>
</dbReference>
<comment type="similarity">
    <text evidence="6">Belongs to the NRP synthetase family.</text>
</comment>
<dbReference type="SUPFAM" id="SSF47336">
    <property type="entry name" value="ACP-like"/>
    <property type="match status" value="2"/>
</dbReference>
<comment type="caution">
    <text evidence="9">The sequence shown here is derived from an EMBL/GenBank/DDBJ whole genome shotgun (WGS) entry which is preliminary data.</text>
</comment>
<dbReference type="EMBL" id="SPNV01000113">
    <property type="protein sequence ID" value="KAF5860978.1"/>
    <property type="molecule type" value="Genomic_DNA"/>
</dbReference>
<evidence type="ECO:0000313" key="9">
    <source>
        <dbReference type="EMBL" id="KAF5860978.1"/>
    </source>
</evidence>
<proteinExistence type="inferred from homology"/>
<dbReference type="SUPFAM" id="SSF53335">
    <property type="entry name" value="S-adenosyl-L-methionine-dependent methyltransferases"/>
    <property type="match status" value="1"/>
</dbReference>
<dbReference type="GO" id="GO:0005737">
    <property type="term" value="C:cytoplasm"/>
    <property type="evidence" value="ECO:0007669"/>
    <property type="project" value="TreeGrafter"/>
</dbReference>
<evidence type="ECO:0000256" key="7">
    <source>
        <dbReference type="SAM" id="MobiDB-lite"/>
    </source>
</evidence>
<dbReference type="NCBIfam" id="TIGR01733">
    <property type="entry name" value="AA-adenyl-dom"/>
    <property type="match status" value="1"/>
</dbReference>
<feature type="region of interest" description="Disordered" evidence="7">
    <location>
        <begin position="986"/>
        <end position="1039"/>
    </location>
</feature>
<keyword evidence="3" id="KW-0436">Ligase</keyword>
<protein>
    <recommendedName>
        <fullName evidence="8">Carrier domain-containing protein</fullName>
    </recommendedName>
</protein>
<evidence type="ECO:0000256" key="5">
    <source>
        <dbReference type="ARBA" id="ARBA00022737"/>
    </source>
</evidence>
<keyword evidence="5" id="KW-0677">Repeat</keyword>
<dbReference type="SMART" id="SM00823">
    <property type="entry name" value="PKS_PP"/>
    <property type="match status" value="2"/>
</dbReference>
<keyword evidence="1" id="KW-0596">Phosphopantetheine</keyword>
<sequence>TDYVLRTIANAFDTYTYTDISPAFFGEAANRFSEFTGRMIFKTLNVEKDVASQGFSEHCYDVVVASNVLHATSSITRTLGNARSLLKPGGFLLLIEITGTAVMRTTFCVGGLPGWWLGAKEGRRLHPGLSTEGWHRTLQETGFSGVDLVCHDIPDTGQHCLSFMASQAVDDTLLQLREPLEYLADLPQVEHLLVIGGKTLAVSKLATAIQRLVASVWGKQVTMATDIDTFDLPSIGNQMDVLCLLELDNPLFSSPVTPKRLRALQTILVRAHNVLWVTKDRRMGRPESSMMVGMARGMSKELPHLNFQSLDLDTIAIPAIAARTILTTLIRLRIVSIHKDLESPFLLTQEPELVVEGSNTLITRVRPDQQLNDRFNANFRPVTRPGTSPDIPIQLTIQRDKLALLEAPSESHTARNECVAIKVRYSLCFPKDRGGDIYLCVGHLVGTDIPIVAASETNASIVSIPQGNISRIDEKDCNPVVLQTIGDQILATGFSHSISRGEIALLYNPTECLASCLAAESRRHGFHVLNLLQLGLDPVSIQASLGAAYESLQVLETQASSYQFTSGIEVLNIGDISNTDPSILDRTHITCWETPKPPRLSVPPPDTSTLFDSEKTYLMIGMASGLGLSICEWAVRHGMKQIVITSRNPTIHPRWLAEARRQGANVCVQSMDVADNTSVEGVVQLIRDSLPPIGGVCNAAMVLSDKLFVDMDAEAMAKVLKPKVDGSKHLDHIFSDTSLDFFIMLSSALSITGSHGQTNYHAANMFMTGLAAERRRRGLAASVIHIGYVCDVGYFTRADKSIREYVSRMHFKPISEMDVHHAFAEAILSGRPNSQHSCEIGVGIEPLEEPLSKDQQTAWSSDPRFSHYLATAHIHEAKYSSKAGQVNVVGRIQRAETEAEATMAVQDALCTKLETLMQLSPGSVDVNAPLTKLGIDSLVAVEIRAWAIKEIDIDIPVTTLLGKDNIVQICTRMAKHVMAKILEKTSKTINSRPETPEKSPGSVATSSSESPKPEDVSPLTTESETSLIGKEPTVPLNDGKELQKHICEVTGELAMEFGQDIVQKERMTAAQSRIYILSIIINDPTAYSLMIRYDMTGDLDVERLRNALTATMQHHDSLRTCFYVRPEDNQMMQGLLSFPVRRFKHVPEATEEDIANELQMARSKVWDIEHGETLGLAVLSSSPKVHTLVLSYHHIILDATGMRTFIHDLNAAYCMQPLQHDCGSCLELARKEVDSHSSGALECQLQYWQQQHHPVPDVLPLLPMAKARIRPETQQLATIHTVREIGQNATLAVKKACQTLGVTAFQFHLSVVQILLARSLGLEDLCIGVADANRHDDRFASTVGFFLNLLPVRFHIPKDITFAQVAQNTARQVIGALENSAVPFEMILDRLNIPRSSSYAPLFQVTVNYRLAMTKEIPFGDHFLTITDAEEGRTPWDITFSFLESQSDGVTVTMDCSESLYDVEATETLLGMYLRLLEALAKDLNITVRECQVHSPEVVSETLQVGQGRQVEFDWAEAVSEKVQTMCLACPERPAVQDGSSKLTYRQFGARVNSIAAAAKAASLGVGSRIAVLCEPSNDFVASLLAILHIGAVYIPLDVSLPSTRHTAILSGCQPDLVLCHGNTVELAEALLCEYQSLSLLRIDRIDESYEPVVSHAQPDLPAILLYTSGSTGKPKGVVLSQGNLANWLAQMTQQLELVARPGVICQQSSLGFDASLAQIFCALCTGSSLVIVPQDSRRDSIQIARLIQEYQVTVTLGTPSEYLSWLYYGRESLRKSVEWRWACMVGEPVHHEVKREFRRLELPNLSLLNLYGPTEITFSATCHLLSLSEDEPEMGSTVGKALPNYSICILDATDHPLPFGFQGEICIGGPGVALGYWDLPAETGRRFIPDPTGFNSKGAANRWYRTGDQGRLTSDGTLVYFGRLEGDTQIKLRGIRIELGEVEAALLKSGEGLISRAIVTVHDGVLIAHATLVPGKILEPDSVKQLLSSLGLPQYMCPARLIIVQDLPRTSTGKIDRQALAKLPLTDRDSSSQSVSNLSLHEVELKLLWNKVLPAGDHELGPESDFFLEGGNSLQLTKLQHEIKEVIGISVSTRELYSASTLRQMAARIESQREDQLTENEDINWERETEIPVDLMAAVRGTTRPLSTPVTKDIEVLLTGATGFLGASILNALLGDPAIGKVHCVAIIPNELDKLPESNKIMSYTGSLSLPQLGLTPSECVALQSDVDVIIHAGANGHCLNSYVSLRRPNVYSTHFLAALSLPHSIPFLYVSSPRVPSLAGDLSLPPGPVLSEPSTTGDEGYMASRWVCERFLEKLSHFISFPIEIHRPCLYLGDQAPKTDAMNGVLRYTRLMKSIPRLERVRGYIDFKNVEDIAHDMVASAIAMAGEATSGIRFRHHSSGRKVPFDKWAEYMEELYGGPYKVLELPYWIARAREEGIDPLIATYLEGVLEKKEIGVFPYLGESAE</sequence>
<evidence type="ECO:0000259" key="8">
    <source>
        <dbReference type="PROSITE" id="PS50075"/>
    </source>
</evidence>
<dbReference type="InterPro" id="IPR036736">
    <property type="entry name" value="ACP-like_sf"/>
</dbReference>
<dbReference type="Gene3D" id="3.30.300.30">
    <property type="match status" value="1"/>
</dbReference>
<evidence type="ECO:0000256" key="1">
    <source>
        <dbReference type="ARBA" id="ARBA00022450"/>
    </source>
</evidence>
<dbReference type="PROSITE" id="PS00012">
    <property type="entry name" value="PHOSPHOPANTETHEINE"/>
    <property type="match status" value="1"/>
</dbReference>
<dbReference type="InterPro" id="IPR020806">
    <property type="entry name" value="PKS_PP-bd"/>
</dbReference>
<name>A0A8H6A1J2_PETAA</name>
<dbReference type="PROSITE" id="PS50075">
    <property type="entry name" value="CARRIER"/>
    <property type="match status" value="2"/>
</dbReference>
<evidence type="ECO:0000256" key="4">
    <source>
        <dbReference type="ARBA" id="ARBA00022679"/>
    </source>
</evidence>
<dbReference type="GO" id="GO:0031177">
    <property type="term" value="F:phosphopantetheine binding"/>
    <property type="evidence" value="ECO:0007669"/>
    <property type="project" value="InterPro"/>
</dbReference>
<dbReference type="Gene3D" id="3.30.559.10">
    <property type="entry name" value="Chloramphenicol acetyltransferase-like domain"/>
    <property type="match status" value="1"/>
</dbReference>
<dbReference type="Pfam" id="PF07993">
    <property type="entry name" value="NAD_binding_4"/>
    <property type="match status" value="1"/>
</dbReference>
<dbReference type="InterPro" id="IPR013217">
    <property type="entry name" value="Methyltransf_12"/>
</dbReference>
<dbReference type="Pfam" id="PF08242">
    <property type="entry name" value="Methyltransf_12"/>
    <property type="match status" value="1"/>
</dbReference>
<dbReference type="Gene3D" id="3.40.50.720">
    <property type="entry name" value="NAD(P)-binding Rossmann-like Domain"/>
    <property type="match status" value="2"/>
</dbReference>
<dbReference type="InterPro" id="IPR057326">
    <property type="entry name" value="KR_dom"/>
</dbReference>
<dbReference type="PANTHER" id="PTHR45527:SF1">
    <property type="entry name" value="FATTY ACID SYNTHASE"/>
    <property type="match status" value="1"/>
</dbReference>
<dbReference type="Pfam" id="PF00501">
    <property type="entry name" value="AMP-binding"/>
    <property type="match status" value="1"/>
</dbReference>
<keyword evidence="2" id="KW-0597">Phosphoprotein</keyword>
<dbReference type="InterPro" id="IPR013968">
    <property type="entry name" value="PKS_KR"/>
</dbReference>
<evidence type="ECO:0000256" key="3">
    <source>
        <dbReference type="ARBA" id="ARBA00022598"/>
    </source>
</evidence>
<dbReference type="InterPro" id="IPR009081">
    <property type="entry name" value="PP-bd_ACP"/>
</dbReference>
<dbReference type="Gene3D" id="3.40.50.12780">
    <property type="entry name" value="N-terminal domain of ligase-like"/>
    <property type="match status" value="1"/>
</dbReference>
<dbReference type="SUPFAM" id="SSF56801">
    <property type="entry name" value="Acetyl-CoA synthetase-like"/>
    <property type="match status" value="1"/>
</dbReference>
<feature type="non-terminal residue" evidence="9">
    <location>
        <position position="1"/>
    </location>
</feature>
<dbReference type="InterPro" id="IPR042099">
    <property type="entry name" value="ANL_N_sf"/>
</dbReference>
<feature type="domain" description="Carrier" evidence="8">
    <location>
        <begin position="2037"/>
        <end position="2114"/>
    </location>
</feature>
<dbReference type="GO" id="GO:0016874">
    <property type="term" value="F:ligase activity"/>
    <property type="evidence" value="ECO:0007669"/>
    <property type="project" value="UniProtKB-KW"/>
</dbReference>
<dbReference type="InterPro" id="IPR000873">
    <property type="entry name" value="AMP-dep_synth/lig_dom"/>
</dbReference>
<dbReference type="Gene3D" id="1.10.1200.10">
    <property type="entry name" value="ACP-like"/>
    <property type="match status" value="2"/>
</dbReference>
<dbReference type="Pfam" id="PF08659">
    <property type="entry name" value="KR"/>
    <property type="match status" value="1"/>
</dbReference>
<dbReference type="InterPro" id="IPR013120">
    <property type="entry name" value="FAR_NAD-bd"/>
</dbReference>
<dbReference type="InterPro" id="IPR029063">
    <property type="entry name" value="SAM-dependent_MTases_sf"/>
</dbReference>
<dbReference type="Pfam" id="PF00668">
    <property type="entry name" value="Condensation"/>
    <property type="match status" value="1"/>
</dbReference>
<dbReference type="Pfam" id="PF00550">
    <property type="entry name" value="PP-binding"/>
    <property type="match status" value="2"/>
</dbReference>
<dbReference type="InterPro" id="IPR020845">
    <property type="entry name" value="AMP-binding_CS"/>
</dbReference>
<dbReference type="Proteomes" id="UP000541154">
    <property type="component" value="Unassembled WGS sequence"/>
</dbReference>
<evidence type="ECO:0000256" key="6">
    <source>
        <dbReference type="ARBA" id="ARBA00029454"/>
    </source>
</evidence>
<dbReference type="InterPro" id="IPR023213">
    <property type="entry name" value="CAT-like_dom_sf"/>
</dbReference>
<keyword evidence="10" id="KW-1185">Reference proteome</keyword>
<gene>
    <name evidence="9" type="ORF">ETB97_000888</name>
</gene>
<evidence type="ECO:0000256" key="2">
    <source>
        <dbReference type="ARBA" id="ARBA00022553"/>
    </source>
</evidence>
<feature type="domain" description="Carrier" evidence="8">
    <location>
        <begin position="899"/>
        <end position="977"/>
    </location>
</feature>
<dbReference type="InterPro" id="IPR045851">
    <property type="entry name" value="AMP-bd_C_sf"/>
</dbReference>
<accession>A0A8H6A1J2</accession>
<dbReference type="GO" id="GO:0009403">
    <property type="term" value="P:toxin biosynthetic process"/>
    <property type="evidence" value="ECO:0007669"/>
    <property type="project" value="UniProtKB-ARBA"/>
</dbReference>
<dbReference type="Gene3D" id="3.30.559.30">
    <property type="entry name" value="Nonribosomal peptide synthetase, condensation domain"/>
    <property type="match status" value="1"/>
</dbReference>
<dbReference type="SUPFAM" id="SSF51735">
    <property type="entry name" value="NAD(P)-binding Rossmann-fold domains"/>
    <property type="match status" value="2"/>
</dbReference>
<evidence type="ECO:0000313" key="10">
    <source>
        <dbReference type="Proteomes" id="UP000541154"/>
    </source>
</evidence>
<dbReference type="InterPro" id="IPR036291">
    <property type="entry name" value="NAD(P)-bd_dom_sf"/>
</dbReference>
<keyword evidence="4" id="KW-0808">Transferase</keyword>
<dbReference type="CDD" id="cd05930">
    <property type="entry name" value="A_NRPS"/>
    <property type="match status" value="1"/>
</dbReference>